<reference evidence="3" key="1">
    <citation type="journal article" date="2023" name="Mol. Biol. Evol.">
        <title>Third-Generation Sequencing Reveals the Adaptive Role of the Epigenome in Three Deep-Sea Polychaetes.</title>
        <authorList>
            <person name="Perez M."/>
            <person name="Aroh O."/>
            <person name="Sun Y."/>
            <person name="Lan Y."/>
            <person name="Juniper S.K."/>
            <person name="Young C.R."/>
            <person name="Angers B."/>
            <person name="Qian P.Y."/>
        </authorList>
    </citation>
    <scope>NUCLEOTIDE SEQUENCE</scope>
    <source>
        <strain evidence="3">P08H-3</strain>
    </source>
</reference>
<feature type="non-terminal residue" evidence="3">
    <location>
        <position position="1"/>
    </location>
</feature>
<dbReference type="InterPro" id="IPR042099">
    <property type="entry name" value="ANL_N_sf"/>
</dbReference>
<proteinExistence type="predicted"/>
<dbReference type="SUPFAM" id="SSF56801">
    <property type="entry name" value="Acetyl-CoA synthetase-like"/>
    <property type="match status" value="1"/>
</dbReference>
<name>A0AAD9N4Y2_9ANNE</name>
<sequence length="302" mass="34577">GNCLSTLHRSKTGLIHPSVYRLLTTTPTRCRLNSRDFYTPSSSNKKYEKTSNEQERSTEKHIIQSPIQDYDITESQLLPHYLMENWHKFPNKTALINGETRAKVTHGELQTQTIKLGSAMRRLGFGKGDVMTIISPNCPEFCFVYLAGTAIGMTIKMFRPTGLIQLAVYRLLTTIPTRCRLNLKPFYIPSLTMKRYAKTSNDQERSTETYIIRSPIRDYDIPESQFLPHYLMENWYINGETGAKTSYGELQTQTIKLGSAMRRQIVPSFVSFIWLRTIVLGNASGHQSLAYLLQDDGKDFPE</sequence>
<feature type="non-terminal residue" evidence="3">
    <location>
        <position position="302"/>
    </location>
</feature>
<keyword evidence="4" id="KW-1185">Reference proteome</keyword>
<dbReference type="AlphaFoldDB" id="A0AAD9N4Y2"/>
<dbReference type="Gene3D" id="3.40.50.12780">
    <property type="entry name" value="N-terminal domain of ligase-like"/>
    <property type="match status" value="1"/>
</dbReference>
<feature type="region of interest" description="Disordered" evidence="1">
    <location>
        <begin position="33"/>
        <end position="59"/>
    </location>
</feature>
<dbReference type="Proteomes" id="UP001208570">
    <property type="component" value="Unassembled WGS sequence"/>
</dbReference>
<evidence type="ECO:0000313" key="4">
    <source>
        <dbReference type="Proteomes" id="UP001208570"/>
    </source>
</evidence>
<organism evidence="3 4">
    <name type="scientific">Paralvinella palmiformis</name>
    <dbReference type="NCBI Taxonomy" id="53620"/>
    <lineage>
        <taxon>Eukaryota</taxon>
        <taxon>Metazoa</taxon>
        <taxon>Spiralia</taxon>
        <taxon>Lophotrochozoa</taxon>
        <taxon>Annelida</taxon>
        <taxon>Polychaeta</taxon>
        <taxon>Sedentaria</taxon>
        <taxon>Canalipalpata</taxon>
        <taxon>Terebellida</taxon>
        <taxon>Terebelliformia</taxon>
        <taxon>Alvinellidae</taxon>
        <taxon>Paralvinella</taxon>
    </lineage>
</organism>
<evidence type="ECO:0000313" key="3">
    <source>
        <dbReference type="EMBL" id="KAK2154449.1"/>
    </source>
</evidence>
<dbReference type="PANTHER" id="PTHR24096">
    <property type="entry name" value="LONG-CHAIN-FATTY-ACID--COA LIGASE"/>
    <property type="match status" value="1"/>
</dbReference>
<feature type="compositionally biased region" description="Basic and acidic residues" evidence="1">
    <location>
        <begin position="45"/>
        <end position="59"/>
    </location>
</feature>
<gene>
    <name evidence="3" type="ORF">LSH36_269g12037</name>
</gene>
<feature type="domain" description="AMP-dependent synthetase/ligase" evidence="2">
    <location>
        <begin position="84"/>
        <end position="156"/>
    </location>
</feature>
<dbReference type="GO" id="GO:0016405">
    <property type="term" value="F:CoA-ligase activity"/>
    <property type="evidence" value="ECO:0007669"/>
    <property type="project" value="TreeGrafter"/>
</dbReference>
<dbReference type="EMBL" id="JAODUP010000269">
    <property type="protein sequence ID" value="KAK2154449.1"/>
    <property type="molecule type" value="Genomic_DNA"/>
</dbReference>
<dbReference type="PANTHER" id="PTHR24096:SF422">
    <property type="entry name" value="BCDNA.GH02901"/>
    <property type="match status" value="1"/>
</dbReference>
<evidence type="ECO:0000259" key="2">
    <source>
        <dbReference type="Pfam" id="PF00501"/>
    </source>
</evidence>
<dbReference type="InterPro" id="IPR000873">
    <property type="entry name" value="AMP-dep_synth/lig_dom"/>
</dbReference>
<comment type="caution">
    <text evidence="3">The sequence shown here is derived from an EMBL/GenBank/DDBJ whole genome shotgun (WGS) entry which is preliminary data.</text>
</comment>
<protein>
    <recommendedName>
        <fullName evidence="2">AMP-dependent synthetase/ligase domain-containing protein</fullName>
    </recommendedName>
</protein>
<dbReference type="Pfam" id="PF00501">
    <property type="entry name" value="AMP-binding"/>
    <property type="match status" value="1"/>
</dbReference>
<evidence type="ECO:0000256" key="1">
    <source>
        <dbReference type="SAM" id="MobiDB-lite"/>
    </source>
</evidence>
<accession>A0AAD9N4Y2</accession>